<dbReference type="GO" id="GO:0007304">
    <property type="term" value="P:chorion-containing eggshell formation"/>
    <property type="evidence" value="ECO:0007669"/>
    <property type="project" value="EnsemblMetazoa"/>
</dbReference>
<dbReference type="OMA" id="GGTNEEY"/>
<dbReference type="InParanoid" id="B3MVW9"/>
<feature type="compositionally biased region" description="Polar residues" evidence="1">
    <location>
        <begin position="256"/>
        <end position="269"/>
    </location>
</feature>
<reference evidence="3 4" key="1">
    <citation type="journal article" date="2007" name="Nature">
        <title>Evolution of genes and genomes on the Drosophila phylogeny.</title>
        <authorList>
            <consortium name="Drosophila 12 Genomes Consortium"/>
            <person name="Clark A.G."/>
            <person name="Eisen M.B."/>
            <person name="Smith D.R."/>
            <person name="Bergman C.M."/>
            <person name="Oliver B."/>
            <person name="Markow T.A."/>
            <person name="Kaufman T.C."/>
            <person name="Kellis M."/>
            <person name="Gelbart W."/>
            <person name="Iyer V.N."/>
            <person name="Pollard D.A."/>
            <person name="Sackton T.B."/>
            <person name="Larracuente A.M."/>
            <person name="Singh N.D."/>
            <person name="Abad J.P."/>
            <person name="Abt D.N."/>
            <person name="Adryan B."/>
            <person name="Aguade M."/>
            <person name="Akashi H."/>
            <person name="Anderson W.W."/>
            <person name="Aquadro C.F."/>
            <person name="Ardell D.H."/>
            <person name="Arguello R."/>
            <person name="Artieri C.G."/>
            <person name="Barbash D.A."/>
            <person name="Barker D."/>
            <person name="Barsanti P."/>
            <person name="Batterham P."/>
            <person name="Batzoglou S."/>
            <person name="Begun D."/>
            <person name="Bhutkar A."/>
            <person name="Blanco E."/>
            <person name="Bosak S.A."/>
            <person name="Bradley R.K."/>
            <person name="Brand A.D."/>
            <person name="Brent M.R."/>
            <person name="Brooks A.N."/>
            <person name="Brown R.H."/>
            <person name="Butlin R.K."/>
            <person name="Caggese C."/>
            <person name="Calvi B.R."/>
            <person name="Bernardo de Carvalho A."/>
            <person name="Caspi A."/>
            <person name="Castrezana S."/>
            <person name="Celniker S.E."/>
            <person name="Chang J.L."/>
            <person name="Chapple C."/>
            <person name="Chatterji S."/>
            <person name="Chinwalla A."/>
            <person name="Civetta A."/>
            <person name="Clifton S.W."/>
            <person name="Comeron J.M."/>
            <person name="Costello J.C."/>
            <person name="Coyne J.A."/>
            <person name="Daub J."/>
            <person name="David R.G."/>
            <person name="Delcher A.L."/>
            <person name="Delehaunty K."/>
            <person name="Do C.B."/>
            <person name="Ebling H."/>
            <person name="Edwards K."/>
            <person name="Eickbush T."/>
            <person name="Evans J.D."/>
            <person name="Filipski A."/>
            <person name="Findeiss S."/>
            <person name="Freyhult E."/>
            <person name="Fulton L."/>
            <person name="Fulton R."/>
            <person name="Garcia A.C."/>
            <person name="Gardiner A."/>
            <person name="Garfield D.A."/>
            <person name="Garvin B.E."/>
            <person name="Gibson G."/>
            <person name="Gilbert D."/>
            <person name="Gnerre S."/>
            <person name="Godfrey J."/>
            <person name="Good R."/>
            <person name="Gotea V."/>
            <person name="Gravely B."/>
            <person name="Greenberg A.J."/>
            <person name="Griffiths-Jones S."/>
            <person name="Gross S."/>
            <person name="Guigo R."/>
            <person name="Gustafson E.A."/>
            <person name="Haerty W."/>
            <person name="Hahn M.W."/>
            <person name="Halligan D.L."/>
            <person name="Halpern A.L."/>
            <person name="Halter G.M."/>
            <person name="Han M.V."/>
            <person name="Heger A."/>
            <person name="Hillier L."/>
            <person name="Hinrichs A.S."/>
            <person name="Holmes I."/>
            <person name="Hoskins R.A."/>
            <person name="Hubisz M.J."/>
            <person name="Hultmark D."/>
            <person name="Huntley M.A."/>
            <person name="Jaffe D.B."/>
            <person name="Jagadeeshan S."/>
            <person name="Jeck W.R."/>
            <person name="Johnson J."/>
            <person name="Jones C.D."/>
            <person name="Jordan W.C."/>
            <person name="Karpen G.H."/>
            <person name="Kataoka E."/>
            <person name="Keightley P.D."/>
            <person name="Kheradpour P."/>
            <person name="Kirkness E.F."/>
            <person name="Koerich L.B."/>
            <person name="Kristiansen K."/>
            <person name="Kudrna D."/>
            <person name="Kulathinal R.J."/>
            <person name="Kumar S."/>
            <person name="Kwok R."/>
            <person name="Lander E."/>
            <person name="Langley C.H."/>
            <person name="Lapoint R."/>
            <person name="Lazzaro B.P."/>
            <person name="Lee S.J."/>
            <person name="Levesque L."/>
            <person name="Li R."/>
            <person name="Lin C.F."/>
            <person name="Lin M.F."/>
            <person name="Lindblad-Toh K."/>
            <person name="Llopart A."/>
            <person name="Long M."/>
            <person name="Low L."/>
            <person name="Lozovsky E."/>
            <person name="Lu J."/>
            <person name="Luo M."/>
            <person name="Machado C.A."/>
            <person name="Makalowski W."/>
            <person name="Marzo M."/>
            <person name="Matsuda M."/>
            <person name="Matzkin L."/>
            <person name="McAllister B."/>
            <person name="McBride C.S."/>
            <person name="McKernan B."/>
            <person name="McKernan K."/>
            <person name="Mendez-Lago M."/>
            <person name="Minx P."/>
            <person name="Mollenhauer M.U."/>
            <person name="Montooth K."/>
            <person name="Mount S.M."/>
            <person name="Mu X."/>
            <person name="Myers E."/>
            <person name="Negre B."/>
            <person name="Newfeld S."/>
            <person name="Nielsen R."/>
            <person name="Noor M.A."/>
            <person name="O'Grady P."/>
            <person name="Pachter L."/>
            <person name="Papaceit M."/>
            <person name="Parisi M.J."/>
            <person name="Parisi M."/>
            <person name="Parts L."/>
            <person name="Pedersen J.S."/>
            <person name="Pesole G."/>
            <person name="Phillippy A.M."/>
            <person name="Ponting C.P."/>
            <person name="Pop M."/>
            <person name="Porcelli D."/>
            <person name="Powell J.R."/>
            <person name="Prohaska S."/>
            <person name="Pruitt K."/>
            <person name="Puig M."/>
            <person name="Quesneville H."/>
            <person name="Ram K.R."/>
            <person name="Rand D."/>
            <person name="Rasmussen M.D."/>
            <person name="Reed L.K."/>
            <person name="Reenan R."/>
            <person name="Reily A."/>
            <person name="Remington K.A."/>
            <person name="Rieger T.T."/>
            <person name="Ritchie M.G."/>
            <person name="Robin C."/>
            <person name="Rogers Y.H."/>
            <person name="Rohde C."/>
            <person name="Rozas J."/>
            <person name="Rubenfield M.J."/>
            <person name="Ruiz A."/>
            <person name="Russo S."/>
            <person name="Salzberg S.L."/>
            <person name="Sanchez-Gracia A."/>
            <person name="Saranga D.J."/>
            <person name="Sato H."/>
            <person name="Schaeffer S.W."/>
            <person name="Schatz M.C."/>
            <person name="Schlenke T."/>
            <person name="Schwartz R."/>
            <person name="Segarra C."/>
            <person name="Singh R.S."/>
            <person name="Sirot L."/>
            <person name="Sirota M."/>
            <person name="Sisneros N.B."/>
            <person name="Smith C.D."/>
            <person name="Smith T.F."/>
            <person name="Spieth J."/>
            <person name="Stage D.E."/>
            <person name="Stark A."/>
            <person name="Stephan W."/>
            <person name="Strausberg R.L."/>
            <person name="Strempel S."/>
            <person name="Sturgill D."/>
            <person name="Sutton G."/>
            <person name="Sutton G.G."/>
            <person name="Tao W."/>
            <person name="Teichmann S."/>
            <person name="Tobari Y.N."/>
            <person name="Tomimura Y."/>
            <person name="Tsolas J.M."/>
            <person name="Valente V.L."/>
            <person name="Venter E."/>
            <person name="Venter J.C."/>
            <person name="Vicario S."/>
            <person name="Vieira F.G."/>
            <person name="Vilella A.J."/>
            <person name="Villasante A."/>
            <person name="Walenz B."/>
            <person name="Wang J."/>
            <person name="Wasserman M."/>
            <person name="Watts T."/>
            <person name="Wilson D."/>
            <person name="Wilson R.K."/>
            <person name="Wing R.A."/>
            <person name="Wolfner M.F."/>
            <person name="Wong A."/>
            <person name="Wong G.K."/>
            <person name="Wu C.I."/>
            <person name="Wu G."/>
            <person name="Yamamoto D."/>
            <person name="Yang H.P."/>
            <person name="Yang S.P."/>
            <person name="Yorke J.A."/>
            <person name="Yoshida K."/>
            <person name="Zdobnov E."/>
            <person name="Zhang P."/>
            <person name="Zhang Y."/>
            <person name="Zimin A.V."/>
            <person name="Baldwin J."/>
            <person name="Abdouelleil A."/>
            <person name="Abdulkadir J."/>
            <person name="Abebe A."/>
            <person name="Abera B."/>
            <person name="Abreu J."/>
            <person name="Acer S.C."/>
            <person name="Aftuck L."/>
            <person name="Alexander A."/>
            <person name="An P."/>
            <person name="Anderson E."/>
            <person name="Anderson S."/>
            <person name="Arachi H."/>
            <person name="Azer M."/>
            <person name="Bachantsang P."/>
            <person name="Barry A."/>
            <person name="Bayul T."/>
            <person name="Berlin A."/>
            <person name="Bessette D."/>
            <person name="Bloom T."/>
            <person name="Blye J."/>
            <person name="Boguslavskiy L."/>
            <person name="Bonnet C."/>
            <person name="Boukhgalter B."/>
            <person name="Bourzgui I."/>
            <person name="Brown A."/>
            <person name="Cahill P."/>
            <person name="Channer S."/>
            <person name="Cheshatsang Y."/>
            <person name="Chuda L."/>
            <person name="Citroen M."/>
            <person name="Collymore A."/>
            <person name="Cooke P."/>
            <person name="Costello M."/>
            <person name="D'Aco K."/>
            <person name="Daza R."/>
            <person name="De Haan G."/>
            <person name="DeGray S."/>
            <person name="DeMaso C."/>
            <person name="Dhargay N."/>
            <person name="Dooley K."/>
            <person name="Dooley E."/>
            <person name="Doricent M."/>
            <person name="Dorje P."/>
            <person name="Dorjee K."/>
            <person name="Dupes A."/>
            <person name="Elong R."/>
            <person name="Falk J."/>
            <person name="Farina A."/>
            <person name="Faro S."/>
            <person name="Ferguson D."/>
            <person name="Fisher S."/>
            <person name="Foley C.D."/>
            <person name="Franke A."/>
            <person name="Friedrich D."/>
            <person name="Gadbois L."/>
            <person name="Gearin G."/>
            <person name="Gearin C.R."/>
            <person name="Giannoukos G."/>
            <person name="Goode T."/>
            <person name="Graham J."/>
            <person name="Grandbois E."/>
            <person name="Grewal S."/>
            <person name="Gyaltsen K."/>
            <person name="Hafez N."/>
            <person name="Hagos B."/>
            <person name="Hall J."/>
            <person name="Henson C."/>
            <person name="Hollinger A."/>
            <person name="Honan T."/>
            <person name="Huard M.D."/>
            <person name="Hughes L."/>
            <person name="Hurhula B."/>
            <person name="Husby M.E."/>
            <person name="Kamat A."/>
            <person name="Kanga B."/>
            <person name="Kashin S."/>
            <person name="Khazanovich D."/>
            <person name="Kisner P."/>
            <person name="Lance K."/>
            <person name="Lara M."/>
            <person name="Lee W."/>
            <person name="Lennon N."/>
            <person name="Letendre F."/>
            <person name="LeVine R."/>
            <person name="Lipovsky A."/>
            <person name="Liu X."/>
            <person name="Liu J."/>
            <person name="Liu S."/>
            <person name="Lokyitsang T."/>
            <person name="Lokyitsang Y."/>
            <person name="Lubonja R."/>
            <person name="Lui A."/>
            <person name="MacDonald P."/>
            <person name="Magnisalis V."/>
            <person name="Maru K."/>
            <person name="Matthews C."/>
            <person name="McCusker W."/>
            <person name="McDonough S."/>
            <person name="Mehta T."/>
            <person name="Meldrim J."/>
            <person name="Meneus L."/>
            <person name="Mihai O."/>
            <person name="Mihalev A."/>
            <person name="Mihova T."/>
            <person name="Mittelman R."/>
            <person name="Mlenga V."/>
            <person name="Montmayeur A."/>
            <person name="Mulrain L."/>
            <person name="Navidi A."/>
            <person name="Naylor J."/>
            <person name="Negash T."/>
            <person name="Nguyen T."/>
            <person name="Nguyen N."/>
            <person name="Nicol R."/>
            <person name="Norbu C."/>
            <person name="Norbu N."/>
            <person name="Novod N."/>
            <person name="O'Neill B."/>
            <person name="Osman S."/>
            <person name="Markiewicz E."/>
            <person name="Oyono O.L."/>
            <person name="Patti C."/>
            <person name="Phunkhang P."/>
            <person name="Pierre F."/>
            <person name="Priest M."/>
            <person name="Raghuraman S."/>
            <person name="Rege F."/>
            <person name="Reyes R."/>
            <person name="Rise C."/>
            <person name="Rogov P."/>
            <person name="Ross K."/>
            <person name="Ryan E."/>
            <person name="Settipalli S."/>
            <person name="Shea T."/>
            <person name="Sherpa N."/>
            <person name="Shi L."/>
            <person name="Shih D."/>
            <person name="Sparrow T."/>
            <person name="Spaulding J."/>
            <person name="Stalker J."/>
            <person name="Stange-Thomann N."/>
            <person name="Stavropoulos S."/>
            <person name="Stone C."/>
            <person name="Strader C."/>
            <person name="Tesfaye S."/>
            <person name="Thomson T."/>
            <person name="Thoulutsang Y."/>
            <person name="Thoulutsang D."/>
            <person name="Topham K."/>
            <person name="Topping I."/>
            <person name="Tsamla T."/>
            <person name="Vassiliev H."/>
            <person name="Vo A."/>
            <person name="Wangchuk T."/>
            <person name="Wangdi T."/>
            <person name="Weiand M."/>
            <person name="Wilkinson J."/>
            <person name="Wilson A."/>
            <person name="Yadav S."/>
            <person name="Young G."/>
            <person name="Yu Q."/>
            <person name="Zembek L."/>
            <person name="Zhong D."/>
            <person name="Zimmer A."/>
            <person name="Zwirko Z."/>
            <person name="Jaffe D.B."/>
            <person name="Alvarez P."/>
            <person name="Brockman W."/>
            <person name="Butler J."/>
            <person name="Chin C."/>
            <person name="Gnerre S."/>
            <person name="Grabherr M."/>
            <person name="Kleber M."/>
            <person name="Mauceli E."/>
            <person name="MacCallum I."/>
        </authorList>
    </citation>
    <scope>NUCLEOTIDE SEQUENCE [LARGE SCALE GENOMIC DNA]</scope>
    <source>
        <strain evidence="4">Tucson 14024-0371.13</strain>
    </source>
</reference>
<dbReference type="PhylomeDB" id="B3MVW9"/>
<feature type="region of interest" description="Disordered" evidence="1">
    <location>
        <begin position="207"/>
        <end position="309"/>
    </location>
</feature>
<dbReference type="KEGG" id="dan:6505031"/>
<protein>
    <recommendedName>
        <fullName evidence="5">DUF4794 domain-containing protein</fullName>
    </recommendedName>
</protein>
<keyword evidence="2" id="KW-0732">Signal</keyword>
<dbReference type="GeneID" id="6505031"/>
<feature type="region of interest" description="Disordered" evidence="1">
    <location>
        <begin position="24"/>
        <end position="46"/>
    </location>
</feature>
<feature type="chain" id="PRO_5002791258" description="DUF4794 domain-containing protein" evidence="2">
    <location>
        <begin position="23"/>
        <end position="322"/>
    </location>
</feature>
<feature type="compositionally biased region" description="Low complexity" evidence="1">
    <location>
        <begin position="207"/>
        <end position="235"/>
    </location>
</feature>
<dbReference type="FunCoup" id="B3MVW9">
    <property type="interactions" value="18"/>
</dbReference>
<evidence type="ECO:0000256" key="1">
    <source>
        <dbReference type="SAM" id="MobiDB-lite"/>
    </source>
</evidence>
<organism evidence="3 4">
    <name type="scientific">Drosophila ananassae</name>
    <name type="common">Fruit fly</name>
    <dbReference type="NCBI Taxonomy" id="7217"/>
    <lineage>
        <taxon>Eukaryota</taxon>
        <taxon>Metazoa</taxon>
        <taxon>Ecdysozoa</taxon>
        <taxon>Arthropoda</taxon>
        <taxon>Hexapoda</taxon>
        <taxon>Insecta</taxon>
        <taxon>Pterygota</taxon>
        <taxon>Neoptera</taxon>
        <taxon>Endopterygota</taxon>
        <taxon>Diptera</taxon>
        <taxon>Brachycera</taxon>
        <taxon>Muscomorpha</taxon>
        <taxon>Ephydroidea</taxon>
        <taxon>Drosophilidae</taxon>
        <taxon>Drosophila</taxon>
        <taxon>Sophophora</taxon>
    </lineage>
</organism>
<dbReference type="CTD" id="31786"/>
<evidence type="ECO:0000313" key="4">
    <source>
        <dbReference type="Proteomes" id="UP000007801"/>
    </source>
</evidence>
<evidence type="ECO:0000256" key="2">
    <source>
        <dbReference type="SAM" id="SignalP"/>
    </source>
</evidence>
<sequence>MATNWRWSILACFLALLAGTQSENLGDTTPGEEEDFGGSTSPTSIIDQTTDRLINGDLRKGARVEPLPGRRPTTSGDEQYDVIDVLESTGTVVGKPKSGQTTRIYTTGEVDENFWLKHLGDDFRHAIHLQVGGTNEEYNRLINQTQNGVHEEVHHEYLPGAERPGADPQSGYGRGQNFDNRAVASKQQYLRQRQHKQQRYNFAQQYTPNTQQQQQQHQHTPQQHQHPQQQYQPQTSHRNMRYPQKPQPQPQRGYIINSSEDQLHAAQSNPSPVRSSSAGGGGPVPGEERESFGSQLPFKSPFNDYGSRPTRDLTYLLYKRGL</sequence>
<evidence type="ECO:0000313" key="3">
    <source>
        <dbReference type="EMBL" id="EDV35114.1"/>
    </source>
</evidence>
<proteinExistence type="predicted"/>
<keyword evidence="4" id="KW-1185">Reference proteome</keyword>
<dbReference type="Proteomes" id="UP000007801">
    <property type="component" value="Unassembled WGS sequence"/>
</dbReference>
<accession>B3MVW9</accession>
<dbReference type="AlphaFoldDB" id="B3MVW9"/>
<evidence type="ECO:0008006" key="5">
    <source>
        <dbReference type="Google" id="ProtNLM"/>
    </source>
</evidence>
<gene>
    <name evidence="3" type="primary">Dana\GF22369</name>
    <name evidence="3" type="synonym">dana_GLEANR_6340</name>
    <name evidence="3" type="ORF">GF22369</name>
</gene>
<dbReference type="STRING" id="7217.B3MVW9"/>
<dbReference type="HOGENOM" id="CLU_754941_0_0_1"/>
<dbReference type="eggNOG" id="ENOG502RIXY">
    <property type="taxonomic scope" value="Eukaryota"/>
</dbReference>
<dbReference type="EMBL" id="CH902625">
    <property type="protein sequence ID" value="EDV35114.1"/>
    <property type="molecule type" value="Genomic_DNA"/>
</dbReference>
<name>B3MVW9_DROAN</name>
<dbReference type="OrthoDB" id="7981150at2759"/>
<feature type="signal peptide" evidence="2">
    <location>
        <begin position="1"/>
        <end position="22"/>
    </location>
</feature>